<dbReference type="KEGG" id="vg:15926567"/>
<dbReference type="GeneID" id="15926567"/>
<keyword evidence="2" id="KW-1185">Reference proteome</keyword>
<organism evidence="1 2">
    <name type="scientific">Vibrio phage nt-1</name>
    <dbReference type="NCBI Taxonomy" id="115992"/>
    <lineage>
        <taxon>Viruses</taxon>
        <taxon>Duplodnaviria</taxon>
        <taxon>Heunggongvirae</taxon>
        <taxon>Uroviricota</taxon>
        <taxon>Caudoviricetes</taxon>
        <taxon>Pantevenvirales</taxon>
        <taxon>Straboviridae</taxon>
        <taxon>Mylasvirus</taxon>
        <taxon>Mylasvirus persius</taxon>
    </lineage>
</organism>
<accession>R9TEE3</accession>
<evidence type="ECO:0000313" key="2">
    <source>
        <dbReference type="Proteomes" id="UP000201461"/>
    </source>
</evidence>
<dbReference type="RefSeq" id="YP_008125265.1">
    <property type="nucleotide sequence ID" value="NC_021529.2"/>
</dbReference>
<dbReference type="EMBL" id="HQ317393">
    <property type="protein sequence ID" value="AGN30116.1"/>
    <property type="molecule type" value="Genomic_DNA"/>
</dbReference>
<protein>
    <submittedName>
        <fullName evidence="1">Uncharacterized protein</fullName>
    </submittedName>
</protein>
<proteinExistence type="predicted"/>
<dbReference type="Proteomes" id="UP000201461">
    <property type="component" value="Segment"/>
</dbReference>
<name>R9TEE3_9CAUD</name>
<dbReference type="OrthoDB" id="38751at10239"/>
<sequence>MMITESIRLTTVCDMLDCEATSFAFWSNEFMIFPDEDLTIKVDYHAKEALFMLNENCLVTVSFDDTLETLEEKFSVALTASVEQMKN</sequence>
<reference evidence="1 2" key="1">
    <citation type="journal article" date="2014" name="Genome Biol. Evol.">
        <title>Composite Conserved Promoter-Terminator Motifs (PeSLs) that Mediate Modular Shuffling in the Diverse T4-Like Myoviruses.</title>
        <authorList>
            <person name="Comeau A.M."/>
            <person name="Arbiol C."/>
            <person name="Krisch H.M."/>
        </authorList>
    </citation>
    <scope>NUCLEOTIDE SEQUENCE [LARGE SCALE GENOMIC DNA]</scope>
</reference>
<gene>
    <name evidence="1" type="ORF">VPFG_00114</name>
</gene>
<evidence type="ECO:0000313" key="1">
    <source>
        <dbReference type="EMBL" id="AGN30116.1"/>
    </source>
</evidence>